<keyword evidence="2" id="KW-1185">Reference proteome</keyword>
<proteinExistence type="predicted"/>
<protein>
    <submittedName>
        <fullName evidence="1">Uncharacterized protein</fullName>
    </submittedName>
</protein>
<name>A0A6N8FWL2_9CHRO</name>
<dbReference type="AlphaFoldDB" id="A0A6N8FWL2"/>
<dbReference type="RefSeq" id="WP_105219791.1">
    <property type="nucleotide sequence ID" value="NZ_CAWNSU010000046.1"/>
</dbReference>
<reference evidence="1 2" key="1">
    <citation type="journal article" date="2019" name="Front. Microbiol.">
        <title>Genomic Features for Desiccation Tolerance and Sugar Biosynthesis in the Extremophile Gloeocapsopsis sp. UTEX B3054.</title>
        <authorList>
            <person name="Urrejola C."/>
            <person name="Alcorta J."/>
            <person name="Salas L."/>
            <person name="Vasquez M."/>
            <person name="Polz M.F."/>
            <person name="Vicuna R."/>
            <person name="Diez B."/>
        </authorList>
    </citation>
    <scope>NUCLEOTIDE SEQUENCE [LARGE SCALE GENOMIC DNA]</scope>
    <source>
        <strain evidence="1 2">1H9</strain>
    </source>
</reference>
<accession>A0A6N8FWL2</accession>
<evidence type="ECO:0000313" key="2">
    <source>
        <dbReference type="Proteomes" id="UP000441797"/>
    </source>
</evidence>
<sequence>MNLDKQIQLLINDAPQDGITPKVVAAIAPGLKLLAKRLGHLQYYILQSLEQEWVVTTLRSHDELHHEKRVIYAFPTLEDVVASELEPQLVAVPIPITLILFQLIALETVDSIIFFETPGDTTNGIEIHREDMQRLIQVQLQQSSLSNTPSDYIPPDIA</sequence>
<dbReference type="OrthoDB" id="529355at2"/>
<gene>
    <name evidence="1" type="ORF">BWI75_11715</name>
</gene>
<evidence type="ECO:0000313" key="1">
    <source>
        <dbReference type="EMBL" id="MUL36992.1"/>
    </source>
</evidence>
<organism evidence="1 2">
    <name type="scientific">Gloeocapsopsis dulcis AAB1 = 1H9</name>
    <dbReference type="NCBI Taxonomy" id="1433147"/>
    <lineage>
        <taxon>Bacteria</taxon>
        <taxon>Bacillati</taxon>
        <taxon>Cyanobacteriota</taxon>
        <taxon>Cyanophyceae</taxon>
        <taxon>Oscillatoriophycideae</taxon>
        <taxon>Chroococcales</taxon>
        <taxon>Chroococcaceae</taxon>
        <taxon>Gloeocapsopsis</taxon>
        <taxon>Gloeocapsopsis dulcis</taxon>
    </lineage>
</organism>
<dbReference type="EMBL" id="NAPY01000016">
    <property type="protein sequence ID" value="MUL36992.1"/>
    <property type="molecule type" value="Genomic_DNA"/>
</dbReference>
<comment type="caution">
    <text evidence="1">The sequence shown here is derived from an EMBL/GenBank/DDBJ whole genome shotgun (WGS) entry which is preliminary data.</text>
</comment>
<dbReference type="Proteomes" id="UP000441797">
    <property type="component" value="Unassembled WGS sequence"/>
</dbReference>